<keyword evidence="1" id="KW-0479">Metal-binding</keyword>
<dbReference type="STRING" id="4538.I1QF98"/>
<dbReference type="InterPro" id="IPR001841">
    <property type="entry name" value="Znf_RING"/>
</dbReference>
<evidence type="ECO:0000256" key="2">
    <source>
        <dbReference type="SAM" id="MobiDB-lite"/>
    </source>
</evidence>
<evidence type="ECO:0008006" key="7">
    <source>
        <dbReference type="Google" id="ProtNLM"/>
    </source>
</evidence>
<dbReference type="CDD" id="cd01466">
    <property type="entry name" value="vWA_C3HC4_type"/>
    <property type="match status" value="1"/>
</dbReference>
<keyword evidence="6" id="KW-1185">Reference proteome</keyword>
<dbReference type="PANTHER" id="PTHR10579">
    <property type="entry name" value="CALCIUM-ACTIVATED CHLORIDE CHANNEL REGULATOR"/>
    <property type="match status" value="1"/>
</dbReference>
<dbReference type="SMART" id="SM00184">
    <property type="entry name" value="RING"/>
    <property type="match status" value="2"/>
</dbReference>
<dbReference type="eggNOG" id="ENOG502QTMS">
    <property type="taxonomic scope" value="Eukaryota"/>
</dbReference>
<dbReference type="SMART" id="SM00327">
    <property type="entry name" value="VWA"/>
    <property type="match status" value="1"/>
</dbReference>
<keyword evidence="1" id="KW-0863">Zinc-finger</keyword>
<evidence type="ECO:0000313" key="5">
    <source>
        <dbReference type="EnsemblPlants" id="ORGLA08G0009900.1"/>
    </source>
</evidence>
<dbReference type="GeneID" id="127782926"/>
<dbReference type="InterPro" id="IPR013083">
    <property type="entry name" value="Znf_RING/FYVE/PHD"/>
</dbReference>
<dbReference type="PROSITE" id="PS50234">
    <property type="entry name" value="VWFA"/>
    <property type="match status" value="1"/>
</dbReference>
<feature type="region of interest" description="Disordered" evidence="2">
    <location>
        <begin position="666"/>
        <end position="703"/>
    </location>
</feature>
<name>I1QF98_ORYGL</name>
<dbReference type="Proteomes" id="UP000007306">
    <property type="component" value="Chromosome 8"/>
</dbReference>
<dbReference type="Pfam" id="PF00092">
    <property type="entry name" value="VWA"/>
    <property type="match status" value="1"/>
</dbReference>
<feature type="region of interest" description="Disordered" evidence="2">
    <location>
        <begin position="53"/>
        <end position="72"/>
    </location>
</feature>
<dbReference type="SUPFAM" id="SSF57850">
    <property type="entry name" value="RING/U-box"/>
    <property type="match status" value="2"/>
</dbReference>
<reference evidence="5" key="1">
    <citation type="submission" date="2015-06" db="UniProtKB">
        <authorList>
            <consortium name="EnsemblPlants"/>
        </authorList>
    </citation>
    <scope>IDENTIFICATION</scope>
</reference>
<evidence type="ECO:0000259" key="4">
    <source>
        <dbReference type="PROSITE" id="PS50234"/>
    </source>
</evidence>
<dbReference type="RefSeq" id="XP_052166166.1">
    <property type="nucleotide sequence ID" value="XM_052310206.1"/>
</dbReference>
<dbReference type="AlphaFoldDB" id="I1QF98"/>
<reference evidence="5 6" key="2">
    <citation type="submission" date="2018-04" db="EMBL/GenBank/DDBJ databases">
        <title>OglaRS2 (Oryza glaberrima Reference Sequence Version 2).</title>
        <authorList>
            <person name="Zhang J."/>
            <person name="Kudrna D."/>
            <person name="Lee S."/>
            <person name="Talag J."/>
            <person name="Rajasekar S."/>
            <person name="Wing R.A."/>
        </authorList>
    </citation>
    <scope>NUCLEOTIDE SEQUENCE [LARGE SCALE GENOMIC DNA]</scope>
    <source>
        <strain evidence="5 6">cv. IRGC 96717</strain>
    </source>
</reference>
<dbReference type="InterPro" id="IPR036465">
    <property type="entry name" value="vWFA_dom_sf"/>
</dbReference>
<dbReference type="Gene3D" id="3.40.50.410">
    <property type="entry name" value="von Willebrand factor, type A domain"/>
    <property type="match status" value="1"/>
</dbReference>
<feature type="domain" description="VWFA" evidence="4">
    <location>
        <begin position="232"/>
        <end position="413"/>
    </location>
</feature>
<feature type="domain" description="RING-type" evidence="3">
    <location>
        <begin position="84"/>
        <end position="121"/>
    </location>
</feature>
<proteinExistence type="predicted"/>
<accession>I1QF98</accession>
<dbReference type="Gene3D" id="3.30.40.10">
    <property type="entry name" value="Zinc/RING finger domain, C3HC4 (zinc finger)"/>
    <property type="match status" value="1"/>
</dbReference>
<evidence type="ECO:0000256" key="1">
    <source>
        <dbReference type="PROSITE-ProRule" id="PRU00175"/>
    </source>
</evidence>
<dbReference type="GO" id="GO:0008270">
    <property type="term" value="F:zinc ion binding"/>
    <property type="evidence" value="ECO:0007669"/>
    <property type="project" value="UniProtKB-KW"/>
</dbReference>
<dbReference type="OMA" id="RTHCEFP"/>
<evidence type="ECO:0000313" key="6">
    <source>
        <dbReference type="Proteomes" id="UP000007306"/>
    </source>
</evidence>
<dbReference type="PANTHER" id="PTHR10579:SF135">
    <property type="entry name" value="OS12G0203500 PROTEIN"/>
    <property type="match status" value="1"/>
</dbReference>
<dbReference type="InterPro" id="IPR051266">
    <property type="entry name" value="CLCR"/>
</dbReference>
<sequence length="703" mass="74566">MASAGGRCDGCHGDFGLWEPPLTAECSHRFHLHCVVSGADVCPACNARWTNAPSKPPPQPAGGSTTPFGQTTGFPMRVRPWSSCDKCRGVIDHSQPTVTSECSHTFHLRCFSGSVICPACNARWRDTVAVPNPSPAPPSTFFPGGVPAPPPTFGPFWVSHVYGDDEPVEPPVAAQGGGVAPANNGALVVTTHCEHTAVARSMSRENFAVLVHAKAPSIAAEATAAAARAPLDLVTVLDVSGSMAGSKLALLKRAMGFVVDKLGPDDRLAIVSFSGEARRVIRLARMSDDGKASAKSAVESLAASGGTDILKGLVEAAKVLDGRRYRNAVASVILLSDGEDTYNLNDRLNSKNYSALVPPSFKRSGGRCLPVHTFGFGTDHDAAAMHTIAEETGGTFSFIENQSVVQDAFAQCIGGLLSVTVQEARIAVACSHPGVRVRSVKSGRYESLVQADGRAASVDVGELYADEERRFLVFVDVPAAGAGEDATELIKVSCTYRDTASRQQMVVAGEDAVVERPVEVTTTMEPSIEVERERFRVEATEDIAAAQEAAERGAHAAAKAILDRRQEALARSTRGLAGDARCAALVSELRELSARVASRREYEQTGRACMLAGMSSHAQQRATSVQLFGRAAPTWSMPMRGSAGRASFSLMDMELGGYVTPAMRSMVESSRKRREGGDGSLSFLDLVRTEEEAGSSDDEKENL</sequence>
<protein>
    <recommendedName>
        <fullName evidence="7">RING-type domain-containing protein</fullName>
    </recommendedName>
</protein>
<keyword evidence="1" id="KW-0862">Zinc</keyword>
<dbReference type="KEGG" id="ogl:127782926"/>
<dbReference type="EnsemblPlants" id="ORGLA08G0009900.1">
    <property type="protein sequence ID" value="ORGLA08G0009900.1"/>
    <property type="gene ID" value="ORGLA08G0009900"/>
</dbReference>
<dbReference type="Pfam" id="PF14624">
    <property type="entry name" value="Vwaint"/>
    <property type="match status" value="1"/>
</dbReference>
<dbReference type="InterPro" id="IPR002035">
    <property type="entry name" value="VWF_A"/>
</dbReference>
<dbReference type="PROSITE" id="PS50089">
    <property type="entry name" value="ZF_RING_2"/>
    <property type="match status" value="2"/>
</dbReference>
<feature type="compositionally biased region" description="Acidic residues" evidence="2">
    <location>
        <begin position="692"/>
        <end position="703"/>
    </location>
</feature>
<feature type="domain" description="RING-type" evidence="3">
    <location>
        <begin position="8"/>
        <end position="46"/>
    </location>
</feature>
<dbReference type="SUPFAM" id="SSF53300">
    <property type="entry name" value="vWA-like"/>
    <property type="match status" value="1"/>
</dbReference>
<feature type="compositionally biased region" description="Polar residues" evidence="2">
    <location>
        <begin position="62"/>
        <end position="72"/>
    </location>
</feature>
<evidence type="ECO:0000259" key="3">
    <source>
        <dbReference type="PROSITE" id="PS50089"/>
    </source>
</evidence>
<dbReference type="InterPro" id="IPR032838">
    <property type="entry name" value="Vwaint_dom"/>
</dbReference>
<gene>
    <name evidence="5" type="primary">LOC127782926</name>
</gene>
<dbReference type="Gramene" id="ORGLA08G0009900.1">
    <property type="protein sequence ID" value="ORGLA08G0009900.1"/>
    <property type="gene ID" value="ORGLA08G0009900"/>
</dbReference>
<dbReference type="HOGENOM" id="CLU_006228_2_0_1"/>
<organism evidence="5 6">
    <name type="scientific">Oryza glaberrima</name>
    <name type="common">African rice</name>
    <dbReference type="NCBI Taxonomy" id="4538"/>
    <lineage>
        <taxon>Eukaryota</taxon>
        <taxon>Viridiplantae</taxon>
        <taxon>Streptophyta</taxon>
        <taxon>Embryophyta</taxon>
        <taxon>Tracheophyta</taxon>
        <taxon>Spermatophyta</taxon>
        <taxon>Magnoliopsida</taxon>
        <taxon>Liliopsida</taxon>
        <taxon>Poales</taxon>
        <taxon>Poaceae</taxon>
        <taxon>BOP clade</taxon>
        <taxon>Oryzoideae</taxon>
        <taxon>Oryzeae</taxon>
        <taxon>Oryzinae</taxon>
        <taxon>Oryza</taxon>
    </lineage>
</organism>